<dbReference type="PANTHER" id="PTHR13136">
    <property type="entry name" value="TESTIS DEVELOPMENT PROTEIN PRTD"/>
    <property type="match status" value="1"/>
</dbReference>
<reference evidence="2 3" key="1">
    <citation type="submission" date="2023-02" db="EMBL/GenBank/DDBJ databases">
        <title>Description and genomic characterization of Microbulbifer bruguierae sp. nov., isolated from the sediment of mangrove plant Bruguiera sexangula.</title>
        <authorList>
            <person name="Long M."/>
        </authorList>
    </citation>
    <scope>NUCLEOTIDE SEQUENCE [LARGE SCALE GENOMIC DNA]</scope>
    <source>
        <strain evidence="2 3">H12</strain>
    </source>
</reference>
<dbReference type="SUPFAM" id="SSF53474">
    <property type="entry name" value="alpha/beta-Hydrolases"/>
    <property type="match status" value="1"/>
</dbReference>
<dbReference type="Gene3D" id="3.40.50.1820">
    <property type="entry name" value="alpha/beta hydrolase"/>
    <property type="match status" value="1"/>
</dbReference>
<dbReference type="InterPro" id="IPR029058">
    <property type="entry name" value="AB_hydrolase_fold"/>
</dbReference>
<name>A0ABY8NEW5_9GAMM</name>
<dbReference type="InterPro" id="IPR026555">
    <property type="entry name" value="NSL3/Tex30"/>
</dbReference>
<evidence type="ECO:0000313" key="2">
    <source>
        <dbReference type="EMBL" id="WGL17471.1"/>
    </source>
</evidence>
<protein>
    <submittedName>
        <fullName evidence="2">Alpha/beta hydrolase</fullName>
    </submittedName>
</protein>
<keyword evidence="3" id="KW-1185">Reference proteome</keyword>
<dbReference type="GO" id="GO:0016787">
    <property type="term" value="F:hydrolase activity"/>
    <property type="evidence" value="ECO:0007669"/>
    <property type="project" value="UniProtKB-KW"/>
</dbReference>
<dbReference type="RefSeq" id="WP_280321341.1">
    <property type="nucleotide sequence ID" value="NZ_CP118605.1"/>
</dbReference>
<dbReference type="Proteomes" id="UP001236500">
    <property type="component" value="Chromosome"/>
</dbReference>
<feature type="domain" description="KANL3/Tex30 alpha/beta hydrolase-like" evidence="1">
    <location>
        <begin position="18"/>
        <end position="213"/>
    </location>
</feature>
<proteinExistence type="predicted"/>
<dbReference type="PANTHER" id="PTHR13136:SF11">
    <property type="entry name" value="TESTIS-EXPRESSED PROTEIN 30"/>
    <property type="match status" value="1"/>
</dbReference>
<evidence type="ECO:0000313" key="3">
    <source>
        <dbReference type="Proteomes" id="UP001236500"/>
    </source>
</evidence>
<sequence length="218" mass="24211">MSAPAGWLIDRPETEPRSWLLFAHGAGAPMDSDFMQVLSAQMAEQGVGVVRFEFPYMAERRVSGGRRPPNKMNVLLEFFQQQIDVIHARMQPENLFIGGKSMGGRVASMVAQENFDAGRVSGAVCLGYPFHPPGKPDNLRTEHLASLTCPTLIVQGTRDKLGSREEVAGYPLSTMIDCCWLEDGDHDFKPRKISGFTRQAHWQRAADLAVAFMCAREL</sequence>
<dbReference type="InterPro" id="IPR046879">
    <property type="entry name" value="KANL3/Tex30_Abhydrolase"/>
</dbReference>
<organism evidence="2 3">
    <name type="scientific">Microbulbifer bruguierae</name>
    <dbReference type="NCBI Taxonomy" id="3029061"/>
    <lineage>
        <taxon>Bacteria</taxon>
        <taxon>Pseudomonadati</taxon>
        <taxon>Pseudomonadota</taxon>
        <taxon>Gammaproteobacteria</taxon>
        <taxon>Cellvibrionales</taxon>
        <taxon>Microbulbiferaceae</taxon>
        <taxon>Microbulbifer</taxon>
    </lineage>
</organism>
<accession>A0ABY8NEW5</accession>
<evidence type="ECO:0000259" key="1">
    <source>
        <dbReference type="Pfam" id="PF20408"/>
    </source>
</evidence>
<keyword evidence="2" id="KW-0378">Hydrolase</keyword>
<gene>
    <name evidence="2" type="ORF">PVT68_04060</name>
</gene>
<dbReference type="EMBL" id="CP118605">
    <property type="protein sequence ID" value="WGL17471.1"/>
    <property type="molecule type" value="Genomic_DNA"/>
</dbReference>
<dbReference type="Pfam" id="PF20408">
    <property type="entry name" value="Abhydrolase_11"/>
    <property type="match status" value="1"/>
</dbReference>